<keyword evidence="1" id="KW-0732">Signal</keyword>
<comment type="caution">
    <text evidence="2">The sequence shown here is derived from an EMBL/GenBank/DDBJ whole genome shotgun (WGS) entry which is preliminary data.</text>
</comment>
<protein>
    <submittedName>
        <fullName evidence="2">DUF3142 domain-containing protein</fullName>
    </submittedName>
</protein>
<evidence type="ECO:0000256" key="1">
    <source>
        <dbReference type="SAM" id="SignalP"/>
    </source>
</evidence>
<keyword evidence="3" id="KW-1185">Reference proteome</keyword>
<feature type="signal peptide" evidence="1">
    <location>
        <begin position="1"/>
        <end position="22"/>
    </location>
</feature>
<sequence>MRRLLARLLLSFCGLIAATAGAESRVDASHHDAFWLWAGVKPQPVLDRAKTVYVLHSEIKSVPDVRMVAQRPATPRIRHADVWIVYRVETLRWTPQVHAQLLAQIERWRAAGNRLVGVQIDFDARTRHLDEYATFLRDLRKRLPARYKLGITGLLDWSANGDPEGLRALEGVVDEIVLQIYQGRRVIPGYARYLQRLDRLNVPFRIGLLQGGEWTPPPSLAAHPKFRGYVVFLLNPPR</sequence>
<organism evidence="2 3">
    <name type="scientific">Lysobacter brunescens</name>
    <dbReference type="NCBI Taxonomy" id="262323"/>
    <lineage>
        <taxon>Bacteria</taxon>
        <taxon>Pseudomonadati</taxon>
        <taxon>Pseudomonadota</taxon>
        <taxon>Gammaproteobacteria</taxon>
        <taxon>Lysobacterales</taxon>
        <taxon>Lysobacteraceae</taxon>
        <taxon>Lysobacter</taxon>
    </lineage>
</organism>
<reference evidence="3" key="1">
    <citation type="journal article" date="2019" name="Int. J. Syst. Evol. Microbiol.">
        <title>The Global Catalogue of Microorganisms (GCM) 10K type strain sequencing project: providing services to taxonomists for standard genome sequencing and annotation.</title>
        <authorList>
            <consortium name="The Broad Institute Genomics Platform"/>
            <consortium name="The Broad Institute Genome Sequencing Center for Infectious Disease"/>
            <person name="Wu L."/>
            <person name="Ma J."/>
        </authorList>
    </citation>
    <scope>NUCLEOTIDE SEQUENCE [LARGE SCALE GENOMIC DNA]</scope>
    <source>
        <strain evidence="3">CCUG 55585</strain>
    </source>
</reference>
<dbReference type="RefSeq" id="WP_386825344.1">
    <property type="nucleotide sequence ID" value="NZ_JBHTIF010000003.1"/>
</dbReference>
<proteinExistence type="predicted"/>
<gene>
    <name evidence="2" type="ORF">ACFQ0E_15555</name>
</gene>
<feature type="chain" id="PRO_5047540958" evidence="1">
    <location>
        <begin position="23"/>
        <end position="238"/>
    </location>
</feature>
<name>A0ABW2YFK3_9GAMM</name>
<dbReference type="Proteomes" id="UP001597110">
    <property type="component" value="Unassembled WGS sequence"/>
</dbReference>
<evidence type="ECO:0000313" key="3">
    <source>
        <dbReference type="Proteomes" id="UP001597110"/>
    </source>
</evidence>
<dbReference type="Pfam" id="PF11340">
    <property type="entry name" value="DUF3142"/>
    <property type="match status" value="1"/>
</dbReference>
<accession>A0ABW2YFK3</accession>
<evidence type="ECO:0000313" key="2">
    <source>
        <dbReference type="EMBL" id="MFD0727010.1"/>
    </source>
</evidence>
<dbReference type="EMBL" id="JBHTIF010000003">
    <property type="protein sequence ID" value="MFD0727010.1"/>
    <property type="molecule type" value="Genomic_DNA"/>
</dbReference>
<dbReference type="InterPro" id="IPR021488">
    <property type="entry name" value="DUF3142"/>
</dbReference>